<accession>A0A1A9KKD9</accession>
<name>A0A1A9KKD9_9PSED</name>
<dbReference type="InterPro" id="IPR025048">
    <property type="entry name" value="DUF3987"/>
</dbReference>
<protein>
    <submittedName>
        <fullName evidence="1">Uncharacterized protein</fullName>
    </submittedName>
</protein>
<dbReference type="AlphaFoldDB" id="A0A1A9KKD9"/>
<sequence length="163" mass="18260">MLDLTRPAQDIWLDFYNDVEAQMGNAGQYALIRPFAARAGEQARRVATVLAGFAGANRIDETAMEQACRLVEHSVTEWHRHSTARAADPQLVAAKDLLDWLKAKGWNDFHRDKLGKSGPSYARKAKARDGLLEVLIEHRQLLSVDNKVFHLNPLAEVEDVAET</sequence>
<evidence type="ECO:0000313" key="1">
    <source>
        <dbReference type="EMBL" id="ANI17978.1"/>
    </source>
</evidence>
<organism evidence="1 2">
    <name type="scientific">Pseudomonas citronellolis</name>
    <dbReference type="NCBI Taxonomy" id="53408"/>
    <lineage>
        <taxon>Bacteria</taxon>
        <taxon>Pseudomonadati</taxon>
        <taxon>Pseudomonadota</taxon>
        <taxon>Gammaproteobacteria</taxon>
        <taxon>Pseudomonadales</taxon>
        <taxon>Pseudomonadaceae</taxon>
        <taxon>Pseudomonas</taxon>
    </lineage>
</organism>
<proteinExistence type="predicted"/>
<dbReference type="Proteomes" id="UP000077748">
    <property type="component" value="Chromosome"/>
</dbReference>
<reference evidence="1 2" key="1">
    <citation type="submission" date="2016-05" db="EMBL/GenBank/DDBJ databases">
        <title>Genome Sequence of Pseudomonas citronellolis Strain SJTE-3, an Estrogens and Persistent Organic Pollutants degradation strain.</title>
        <authorList>
            <person name="Liang R."/>
        </authorList>
    </citation>
    <scope>NUCLEOTIDE SEQUENCE [LARGE SCALE GENOMIC DNA]</scope>
    <source>
        <strain evidence="1 2">SJTE-3</strain>
    </source>
</reference>
<dbReference type="Pfam" id="PF13148">
    <property type="entry name" value="DUF3987"/>
    <property type="match status" value="1"/>
</dbReference>
<evidence type="ECO:0000313" key="2">
    <source>
        <dbReference type="Proteomes" id="UP000077748"/>
    </source>
</evidence>
<gene>
    <name evidence="1" type="ORF">A9C11_30055</name>
</gene>
<dbReference type="EMBL" id="CP015878">
    <property type="protein sequence ID" value="ANI17978.1"/>
    <property type="molecule type" value="Genomic_DNA"/>
</dbReference>